<reference evidence="1 2" key="1">
    <citation type="submission" date="2021-06" db="EMBL/GenBank/DDBJ databases">
        <authorList>
            <person name="Palmer J.M."/>
        </authorList>
    </citation>
    <scope>NUCLEOTIDE SEQUENCE [LARGE SCALE GENOMIC DNA]</scope>
    <source>
        <strain evidence="1 2">AS_MEX2019</strain>
        <tissue evidence="1">Muscle</tissue>
    </source>
</reference>
<proteinExistence type="predicted"/>
<dbReference type="Proteomes" id="UP001469553">
    <property type="component" value="Unassembled WGS sequence"/>
</dbReference>
<evidence type="ECO:0000313" key="1">
    <source>
        <dbReference type="EMBL" id="MEQ2299499.1"/>
    </source>
</evidence>
<keyword evidence="2" id="KW-1185">Reference proteome</keyword>
<evidence type="ECO:0000313" key="2">
    <source>
        <dbReference type="Proteomes" id="UP001469553"/>
    </source>
</evidence>
<protein>
    <submittedName>
        <fullName evidence="1">Uncharacterized protein</fullName>
    </submittedName>
</protein>
<organism evidence="1 2">
    <name type="scientific">Ameca splendens</name>
    <dbReference type="NCBI Taxonomy" id="208324"/>
    <lineage>
        <taxon>Eukaryota</taxon>
        <taxon>Metazoa</taxon>
        <taxon>Chordata</taxon>
        <taxon>Craniata</taxon>
        <taxon>Vertebrata</taxon>
        <taxon>Euteleostomi</taxon>
        <taxon>Actinopterygii</taxon>
        <taxon>Neopterygii</taxon>
        <taxon>Teleostei</taxon>
        <taxon>Neoteleostei</taxon>
        <taxon>Acanthomorphata</taxon>
        <taxon>Ovalentaria</taxon>
        <taxon>Atherinomorphae</taxon>
        <taxon>Cyprinodontiformes</taxon>
        <taxon>Goodeidae</taxon>
        <taxon>Ameca</taxon>
    </lineage>
</organism>
<comment type="caution">
    <text evidence="1">The sequence shown here is derived from an EMBL/GenBank/DDBJ whole genome shotgun (WGS) entry which is preliminary data.</text>
</comment>
<name>A0ABV0YZX9_9TELE</name>
<accession>A0ABV0YZX9</accession>
<sequence>MFLKVTLDNQAWLRSEDSYPVIYLCLDLHQAGSFLSSSSPEPSHKRNLSTLQRKPPHIELVYCNLSSTEQYQVNSLQIYLLKTWILNLIPPGDLTTITQQMWMTDFGHSRKAVRKAHSLHTDRVMSLINHVGGLSRWGTQFQMGHQSSKRGCGLTFILVAMVGN</sequence>
<dbReference type="EMBL" id="JAHRIP010048146">
    <property type="protein sequence ID" value="MEQ2299499.1"/>
    <property type="molecule type" value="Genomic_DNA"/>
</dbReference>
<gene>
    <name evidence="1" type="ORF">AMECASPLE_015755</name>
</gene>